<organism evidence="5 6">
    <name type="scientific">Solihabitans fulvus</name>
    <dbReference type="NCBI Taxonomy" id="1892852"/>
    <lineage>
        <taxon>Bacteria</taxon>
        <taxon>Bacillati</taxon>
        <taxon>Actinomycetota</taxon>
        <taxon>Actinomycetes</taxon>
        <taxon>Pseudonocardiales</taxon>
        <taxon>Pseudonocardiaceae</taxon>
        <taxon>Solihabitans</taxon>
    </lineage>
</organism>
<dbReference type="AlphaFoldDB" id="A0A5B2XGS0"/>
<accession>A0A5B2XGS0</accession>
<gene>
    <name evidence="5" type="ORF">F0L68_13930</name>
</gene>
<keyword evidence="6" id="KW-1185">Reference proteome</keyword>
<proteinExistence type="inferred from homology"/>
<dbReference type="Proteomes" id="UP000323454">
    <property type="component" value="Unassembled WGS sequence"/>
</dbReference>
<protein>
    <submittedName>
        <fullName evidence="5">ESX secretion-associated protein EspG</fullName>
    </submittedName>
</protein>
<comment type="similarity">
    <text evidence="2">Belongs to the EspG family.</text>
</comment>
<dbReference type="InterPro" id="IPR025734">
    <property type="entry name" value="EspG"/>
</dbReference>
<sequence>MDSIATLSLPAFDVLWEDLRLGPIPYPLEVRAHGETLDERAGIRAAVHAELARVGLFRHGRVAPDLEDALRLLAGPALRLDALIMLDLDDEEPVKATVAVRRGHAVRAVQRDRAIGLDRVRDTAAAASVVELAPANRPGAGRSVTLPASAVDHGRGNHARLSQQERAQLRELEVIMARPVLRTGQFGVAAGHGAALPGVSWFDTDAGRYLNSVRAGRDGERWVTVAPADNPRIAHRLGEILAEAAGR</sequence>
<dbReference type="RefSeq" id="WP_149849946.1">
    <property type="nucleotide sequence ID" value="NZ_VUOB01000022.1"/>
</dbReference>
<evidence type="ECO:0000256" key="4">
    <source>
        <dbReference type="ARBA" id="ARBA00023186"/>
    </source>
</evidence>
<name>A0A5B2XGS0_9PSEU</name>
<evidence type="ECO:0000256" key="2">
    <source>
        <dbReference type="ARBA" id="ARBA00006411"/>
    </source>
</evidence>
<keyword evidence="4" id="KW-0143">Chaperone</keyword>
<evidence type="ECO:0000313" key="5">
    <source>
        <dbReference type="EMBL" id="KAA2262364.1"/>
    </source>
</evidence>
<dbReference type="EMBL" id="VUOB01000022">
    <property type="protein sequence ID" value="KAA2262364.1"/>
    <property type="molecule type" value="Genomic_DNA"/>
</dbReference>
<reference evidence="5 6" key="1">
    <citation type="submission" date="2019-09" db="EMBL/GenBank/DDBJ databases">
        <title>Goodfellowia gen. nov., a new genus of the Pseudonocardineae related to Actinoalloteichus, containing Goodfellowia coeruleoviolacea gen. nov., comb. nov. gen. nov., comb. nov.</title>
        <authorList>
            <person name="Labeda D."/>
        </authorList>
    </citation>
    <scope>NUCLEOTIDE SEQUENCE [LARGE SCALE GENOMIC DNA]</scope>
    <source>
        <strain evidence="5 6">AN110305</strain>
    </source>
</reference>
<comment type="caution">
    <text evidence="5">The sequence shown here is derived from an EMBL/GenBank/DDBJ whole genome shotgun (WGS) entry which is preliminary data.</text>
</comment>
<evidence type="ECO:0000313" key="6">
    <source>
        <dbReference type="Proteomes" id="UP000323454"/>
    </source>
</evidence>
<evidence type="ECO:0000256" key="1">
    <source>
        <dbReference type="ARBA" id="ARBA00004496"/>
    </source>
</evidence>
<comment type="subcellular location">
    <subcellularLocation>
        <location evidence="1">Cytoplasm</location>
    </subcellularLocation>
</comment>
<reference evidence="5 6" key="2">
    <citation type="submission" date="2019-09" db="EMBL/GenBank/DDBJ databases">
        <authorList>
            <person name="Jin C."/>
        </authorList>
    </citation>
    <scope>NUCLEOTIDE SEQUENCE [LARGE SCALE GENOMIC DNA]</scope>
    <source>
        <strain evidence="5 6">AN110305</strain>
    </source>
</reference>
<keyword evidence="3" id="KW-0963">Cytoplasm</keyword>
<dbReference type="Pfam" id="PF14011">
    <property type="entry name" value="ESX-1_EspG"/>
    <property type="match status" value="1"/>
</dbReference>
<dbReference type="OrthoDB" id="3636570at2"/>
<evidence type="ECO:0000256" key="3">
    <source>
        <dbReference type="ARBA" id="ARBA00022490"/>
    </source>
</evidence>